<evidence type="ECO:0000256" key="24">
    <source>
        <dbReference type="ARBA" id="ARBA00050546"/>
    </source>
</evidence>
<comment type="catalytic activity">
    <reaction evidence="21">
        <text>a [peptide]-C-terminal glycine + 2 L-ascorbate + O2 = a [peptide]-C-terminal (2S)-2-hydroxyglycine + 2 monodehydro-L-ascorbate radical + H2O</text>
        <dbReference type="Rhea" id="RHEA:21452"/>
        <dbReference type="Rhea" id="RHEA-COMP:13486"/>
        <dbReference type="Rhea" id="RHEA-COMP:15321"/>
        <dbReference type="ChEBI" id="CHEBI:15377"/>
        <dbReference type="ChEBI" id="CHEBI:15379"/>
        <dbReference type="ChEBI" id="CHEBI:38290"/>
        <dbReference type="ChEBI" id="CHEBI:59513"/>
        <dbReference type="ChEBI" id="CHEBI:137000"/>
        <dbReference type="ChEBI" id="CHEBI:142768"/>
        <dbReference type="EC" id="1.14.17.3"/>
    </reaction>
</comment>
<dbReference type="PANTHER" id="PTHR10680">
    <property type="entry name" value="PEPTIDYL-GLYCINE ALPHA-AMIDATING MONOOXYGENASE"/>
    <property type="match status" value="1"/>
</dbReference>
<comment type="subunit">
    <text evidence="34">Monomer. Interacts with RASSF9.</text>
</comment>
<feature type="domain" description="Copper type II ascorbate-dependent monooxygenase C-terminal" evidence="43">
    <location>
        <begin position="196"/>
        <end position="340"/>
    </location>
</feature>
<comment type="catalytic activity">
    <reaction evidence="25">
        <text>N-tetradecanoyl-(2S)-hydroxyglycine = tetradecamide + glyoxylate</text>
        <dbReference type="Rhea" id="RHEA:58632"/>
        <dbReference type="ChEBI" id="CHEBI:36655"/>
        <dbReference type="ChEBI" id="CHEBI:137125"/>
        <dbReference type="ChEBI" id="CHEBI:142694"/>
    </reaction>
</comment>
<dbReference type="RefSeq" id="XP_040477969.1">
    <property type="nucleotide sequence ID" value="XM_040622035.1"/>
</dbReference>
<evidence type="ECO:0000256" key="16">
    <source>
        <dbReference type="ARBA" id="ARBA00023157"/>
    </source>
</evidence>
<evidence type="ECO:0000256" key="10">
    <source>
        <dbReference type="ARBA" id="ARBA00022896"/>
    </source>
</evidence>
<feature type="binding site" evidence="36">
    <location>
        <position position="474"/>
    </location>
    <ligand>
        <name>Zn(2+)</name>
        <dbReference type="ChEBI" id="CHEBI:29105"/>
        <note>catalytic</note>
    </ligand>
</feature>
<feature type="binding site" evidence="36">
    <location>
        <position position="476"/>
    </location>
    <ligand>
        <name>Ca(2+)</name>
        <dbReference type="ChEBI" id="CHEBI:29108"/>
        <note>structural</note>
    </ligand>
</feature>
<feature type="disulfide bond" evidence="37">
    <location>
        <begin position="76"/>
        <end position="121"/>
    </location>
</feature>
<dbReference type="InterPro" id="IPR036939">
    <property type="entry name" value="Cu2_ascorb_mOase_N_sf"/>
</dbReference>
<feature type="binding site" evidence="36">
    <location>
        <position position="675"/>
    </location>
    <ligand>
        <name>Zn(2+)</name>
        <dbReference type="ChEBI" id="CHEBI:29105"/>
        <note>catalytic</note>
    </ligand>
</feature>
<dbReference type="InterPro" id="IPR008977">
    <property type="entry name" value="PHM/PNGase_F_dom_sf"/>
</dbReference>
<evidence type="ECO:0000256" key="23">
    <source>
        <dbReference type="ARBA" id="ARBA00050384"/>
    </source>
</evidence>
<evidence type="ECO:0000256" key="38">
    <source>
        <dbReference type="PIRSR" id="PIRSR600720-4"/>
    </source>
</evidence>
<feature type="glycosylation site" description="N-linked (GlcNAc...) asparagine" evidence="38">
    <location>
        <position position="654"/>
    </location>
</feature>
<feature type="repeat" description="NHL" evidence="39">
    <location>
        <begin position="562"/>
        <end position="606"/>
    </location>
</feature>
<evidence type="ECO:0000256" key="32">
    <source>
        <dbReference type="ARBA" id="ARBA00052318"/>
    </source>
</evidence>
<feature type="binding site" evidence="35">
    <location>
        <position position="595"/>
    </location>
    <ligand>
        <name>a protein</name>
        <dbReference type="ChEBI" id="CHEBI:16541"/>
    </ligand>
    <ligandPart>
        <name>C-terminal Xaa-(2S)-2-hydroxyglycine residue</name>
        <dbReference type="ChEBI" id="CHEBI:142768"/>
    </ligandPart>
</feature>
<feature type="binding site" evidence="36">
    <location>
        <position position="237"/>
    </location>
    <ligand>
        <name>Cu(2+)</name>
        <dbReference type="ChEBI" id="CHEBI:29036"/>
        <label>1</label>
        <note>catalytic</note>
    </ligand>
</feature>
<comment type="catalytic activity">
    <reaction evidence="22">
        <text>N-(9Z,12Z,15Z)-octadecatrienoyl-(2S)-hydroxyglycine = (9Z,12Z,15Z)-octadecatrienamide + glyoxylate</text>
        <dbReference type="Rhea" id="RHEA:58644"/>
        <dbReference type="ChEBI" id="CHEBI:36655"/>
        <dbReference type="ChEBI" id="CHEBI:142684"/>
        <dbReference type="ChEBI" id="CHEBI:142697"/>
    </reaction>
</comment>
<evidence type="ECO:0000256" key="20">
    <source>
        <dbReference type="ARBA" id="ARBA00023329"/>
    </source>
</evidence>
<feature type="disulfide bond" evidence="37">
    <location>
        <begin position="222"/>
        <end position="329"/>
    </location>
</feature>
<dbReference type="SUPFAM" id="SSF49742">
    <property type="entry name" value="PHM/PNGase F"/>
    <property type="match status" value="2"/>
</dbReference>
<sequence>MAGVPSLLVLLLVFPSSCLGFRSPLSVFKRFKESTRSFSNECLGTTRPVIPIDSSDFALDIHMPGVTPKQSDTYFCMSVRLPVDEEAFVIDFKPRASMDTVHHMLLFGCNMPSSTGSYWFCDEGTCTDKANILYAWARNAPPTRLPKGVGFRVGGETGSKYFVLQVHYGDISAFRDNHKDCSGVSLHLTRLPQPLIAGMYLMMSVDTVIPPGEKVVNSDISCHYKKYPMHVFAYRVHTHHLGKVVSGYRVRNGQWTLIGRQSPQLPQAFYPVEHPVDVSFGDILAARCVFTGEGRTEATHIGGTSSDEMCNLYIMYYMEAKHAVSFMTCTQNVAPDLFRTIPPEANIPIPVKSEMVMMHGHHKETENRDKTSLLQQPKGEEEVLEQDFHVEEALDWPGVYLLPGQVSGVALDLQNNLVIFHRGDHVWDGNSFDSMFVYQQRGLGPIEEDTILVIDPNNAAVLQSSGKNLFYLPHGLSVDKDGNYWVTDVALHQVFKLDPNSKGGPLLILGRSMQPGSDRNHFCQPTDVAVDPDTGTIYVSDGYCNSRIVQFSPTGEFITQWGEESSRSNPKPGQFSVPHSLALVPHLGQLCVADRENGRIQCFTTDTKEFVREIKHASFGRNVFAISYIPGLLFAVNGKPFFGDQDPVQGFVMNFSSGEIIDVFKPVRKHFDMPHDIAASGDGTVYVGDAHTNTVWKFTLTEKMEHRSVKKAGIEVQETKGKGSGGLNLGNFFASRKGYSRKGFDRLSTEGSDQEKDEDDGSESEEEYSAPLPAPSLPSS</sequence>
<evidence type="ECO:0000256" key="25">
    <source>
        <dbReference type="ARBA" id="ARBA00050684"/>
    </source>
</evidence>
<keyword evidence="17 38" id="KW-0325">Glycoprotein</keyword>
<evidence type="ECO:0000256" key="21">
    <source>
        <dbReference type="ARBA" id="ARBA00048431"/>
    </source>
</evidence>
<dbReference type="Pfam" id="PF03712">
    <property type="entry name" value="Cu2_monoox_C"/>
    <property type="match status" value="1"/>
</dbReference>
<dbReference type="GO" id="GO:0030658">
    <property type="term" value="C:transport vesicle membrane"/>
    <property type="evidence" value="ECO:0007669"/>
    <property type="project" value="UniProtKB-SubCell"/>
</dbReference>
<evidence type="ECO:0000256" key="3">
    <source>
        <dbReference type="ARBA" id="ARBA00006026"/>
    </source>
</evidence>
<dbReference type="InterPro" id="IPR000720">
    <property type="entry name" value="PHM/PAL"/>
</dbReference>
<dbReference type="CTD" id="5066"/>
<evidence type="ECO:0000256" key="31">
    <source>
        <dbReference type="ARBA" id="ARBA00052059"/>
    </source>
</evidence>
<evidence type="ECO:0000256" key="26">
    <source>
        <dbReference type="ARBA" id="ARBA00050949"/>
    </source>
</evidence>
<dbReference type="PANTHER" id="PTHR10680:SF14">
    <property type="entry name" value="PEPTIDYL-GLYCINE ALPHA-AMIDATING MONOOXYGENASE"/>
    <property type="match status" value="1"/>
</dbReference>
<evidence type="ECO:0000256" key="14">
    <source>
        <dbReference type="ARBA" id="ARBA00023033"/>
    </source>
</evidence>
<evidence type="ECO:0000256" key="17">
    <source>
        <dbReference type="ARBA" id="ARBA00023180"/>
    </source>
</evidence>
<evidence type="ECO:0000256" key="9">
    <source>
        <dbReference type="ARBA" id="ARBA00022833"/>
    </source>
</evidence>
<protein>
    <submittedName>
        <fullName evidence="45">Peptidyl-glycine alpha-amidating monooxygenase isoform X22</fullName>
    </submittedName>
</protein>
<comment type="catalytic activity">
    <reaction evidence="30">
        <text>N-octanoylglycine + 2 L-ascorbate + O2 = N-octanoyl-(2S)-hydroxyglycine + 2 monodehydro-L-ascorbate radical + H2O</text>
        <dbReference type="Rhea" id="RHEA:58612"/>
        <dbReference type="ChEBI" id="CHEBI:15377"/>
        <dbReference type="ChEBI" id="CHEBI:15379"/>
        <dbReference type="ChEBI" id="CHEBI:38290"/>
        <dbReference type="ChEBI" id="CHEBI:59513"/>
        <dbReference type="ChEBI" id="CHEBI:142681"/>
        <dbReference type="ChEBI" id="CHEBI:142691"/>
    </reaction>
</comment>
<dbReference type="GO" id="GO:0005507">
    <property type="term" value="F:copper ion binding"/>
    <property type="evidence" value="ECO:0007669"/>
    <property type="project" value="InterPro"/>
</dbReference>
<dbReference type="InterPro" id="IPR001258">
    <property type="entry name" value="NHL_repeat"/>
</dbReference>
<comment type="subcellular location">
    <subcellularLocation>
        <location evidence="2">Cytoplasmic vesicle</location>
        <location evidence="2">Secretory vesicle membrane</location>
        <topology evidence="2">Single-pass membrane protein</topology>
    </subcellularLocation>
</comment>
<dbReference type="InterPro" id="IPR014783">
    <property type="entry name" value="Cu2_ascorb_mOase_CS-2"/>
</dbReference>
<evidence type="ECO:0000256" key="22">
    <source>
        <dbReference type="ARBA" id="ARBA00050178"/>
    </source>
</evidence>
<keyword evidence="12" id="KW-0560">Oxidoreductase</keyword>
<keyword evidence="8" id="KW-0677">Repeat</keyword>
<evidence type="ECO:0000256" key="6">
    <source>
        <dbReference type="ARBA" id="ARBA00022723"/>
    </source>
</evidence>
<dbReference type="InterPro" id="IPR024548">
    <property type="entry name" value="Cu2_monoox_C"/>
</dbReference>
<keyword evidence="9 36" id="KW-0862">Zinc</keyword>
<keyword evidence="5" id="KW-0812">Transmembrane</keyword>
<keyword evidence="7 41" id="KW-0732">Signal</keyword>
<dbReference type="Pfam" id="PF01082">
    <property type="entry name" value="Cu2_monooxygen"/>
    <property type="match status" value="1"/>
</dbReference>
<comment type="catalytic activity">
    <reaction evidence="1">
        <text>a [peptide]-C-terminal (2S)-2-hydroxyglycine = a [peptide]-C-terminal amide + glyoxylate</text>
        <dbReference type="Rhea" id="RHEA:20924"/>
        <dbReference type="Rhea" id="RHEA-COMP:13485"/>
        <dbReference type="Rhea" id="RHEA-COMP:15321"/>
        <dbReference type="ChEBI" id="CHEBI:36655"/>
        <dbReference type="ChEBI" id="CHEBI:137001"/>
        <dbReference type="ChEBI" id="CHEBI:142768"/>
        <dbReference type="EC" id="4.3.2.5"/>
    </reaction>
</comment>
<evidence type="ECO:0000256" key="35">
    <source>
        <dbReference type="PIRSR" id="PIRSR600720-1"/>
    </source>
</evidence>
<feature type="disulfide bond" evidence="37">
    <location>
        <begin position="523"/>
        <end position="544"/>
    </location>
</feature>
<feature type="chain" id="PRO_5035474826" evidence="41">
    <location>
        <begin position="21"/>
        <end position="780"/>
    </location>
</feature>
<comment type="cofactor">
    <cofactor evidence="36">
        <name>Zn(2+)</name>
        <dbReference type="ChEBI" id="CHEBI:29105"/>
    </cofactor>
    <text evidence="36">Binds one Zn(2+) ion per subunit.</text>
</comment>
<evidence type="ECO:0000256" key="4">
    <source>
        <dbReference type="ARBA" id="ARBA00010263"/>
    </source>
</evidence>
<dbReference type="InterPro" id="IPR020611">
    <property type="entry name" value="Cu2_ascorb_mOase_CS-1"/>
</dbReference>
<evidence type="ECO:0000256" key="36">
    <source>
        <dbReference type="PIRSR" id="PIRSR600720-2"/>
    </source>
</evidence>
<comment type="catalytic activity">
    <reaction evidence="28">
        <text>N-decanoylglycine + 2 L-ascorbate + O2 = N-decanoyl-(2S)-hydroxyglycine + 2 monodehydro-L-ascorbate radical + H2O</text>
        <dbReference type="Rhea" id="RHEA:58608"/>
        <dbReference type="ChEBI" id="CHEBI:15377"/>
        <dbReference type="ChEBI" id="CHEBI:15379"/>
        <dbReference type="ChEBI" id="CHEBI:38290"/>
        <dbReference type="ChEBI" id="CHEBI:59513"/>
        <dbReference type="ChEBI" id="CHEBI:142680"/>
        <dbReference type="ChEBI" id="CHEBI:142692"/>
    </reaction>
</comment>
<evidence type="ECO:0000256" key="13">
    <source>
        <dbReference type="ARBA" id="ARBA00023008"/>
    </source>
</evidence>
<evidence type="ECO:0000256" key="12">
    <source>
        <dbReference type="ARBA" id="ARBA00023002"/>
    </source>
</evidence>
<evidence type="ECO:0000256" key="33">
    <source>
        <dbReference type="ARBA" id="ARBA00052836"/>
    </source>
</evidence>
<dbReference type="Proteomes" id="UP000261680">
    <property type="component" value="Unplaced"/>
</dbReference>
<keyword evidence="10" id="KW-0847">Vitamin C</keyword>
<evidence type="ECO:0000256" key="39">
    <source>
        <dbReference type="PROSITE-ProRule" id="PRU00504"/>
    </source>
</evidence>
<evidence type="ECO:0000256" key="37">
    <source>
        <dbReference type="PIRSR" id="PIRSR600720-3"/>
    </source>
</evidence>
<evidence type="ECO:0000256" key="8">
    <source>
        <dbReference type="ARBA" id="ARBA00022737"/>
    </source>
</evidence>
<evidence type="ECO:0000256" key="34">
    <source>
        <dbReference type="ARBA" id="ARBA00064777"/>
    </source>
</evidence>
<keyword evidence="6 36" id="KW-0479">Metal-binding</keyword>
<organism evidence="44 45">
    <name type="scientific">Ursus maritimus</name>
    <name type="common">Polar bear</name>
    <name type="synonym">Thalarctos maritimus</name>
    <dbReference type="NCBI Taxonomy" id="29073"/>
    <lineage>
        <taxon>Eukaryota</taxon>
        <taxon>Metazoa</taxon>
        <taxon>Chordata</taxon>
        <taxon>Craniata</taxon>
        <taxon>Vertebrata</taxon>
        <taxon>Euteleostomi</taxon>
        <taxon>Mammalia</taxon>
        <taxon>Eutheria</taxon>
        <taxon>Laurasiatheria</taxon>
        <taxon>Carnivora</taxon>
        <taxon>Caniformia</taxon>
        <taxon>Ursidae</taxon>
        <taxon>Ursus</taxon>
    </lineage>
</organism>
<comment type="catalytic activity">
    <reaction evidence="23">
        <text>N-tetradecanoylglycine + 2 L-ascorbate + O2 = N-tetradecanoyl-(2S)-hydroxyglycine + 2 monodehydro-L-ascorbate radical + H2O</text>
        <dbReference type="Rhea" id="RHEA:58544"/>
        <dbReference type="ChEBI" id="CHEBI:15377"/>
        <dbReference type="ChEBI" id="CHEBI:15379"/>
        <dbReference type="ChEBI" id="CHEBI:38290"/>
        <dbReference type="ChEBI" id="CHEBI:59513"/>
        <dbReference type="ChEBI" id="CHEBI:86500"/>
        <dbReference type="ChEBI" id="CHEBI:142694"/>
    </reaction>
</comment>
<comment type="similarity">
    <text evidence="3">In the C-terminal section; belongs to the peptidyl-alpha-hydroxyglycine alpha-amidating lyase family.</text>
</comment>
<feature type="region of interest" description="Disordered" evidence="40">
    <location>
        <begin position="743"/>
        <end position="780"/>
    </location>
</feature>
<keyword evidence="11" id="KW-1133">Transmembrane helix</keyword>
<feature type="disulfide bond" evidence="37">
    <location>
        <begin position="288"/>
        <end position="310"/>
    </location>
</feature>
<evidence type="ECO:0000259" key="43">
    <source>
        <dbReference type="Pfam" id="PF03712"/>
    </source>
</evidence>
<dbReference type="GO" id="GO:0031418">
    <property type="term" value="F:L-ascorbic acid binding"/>
    <property type="evidence" value="ECO:0007669"/>
    <property type="project" value="UniProtKB-KW"/>
</dbReference>
<dbReference type="AlphaFoldDB" id="A0A8M1FAZ1"/>
<dbReference type="Gene3D" id="2.120.10.30">
    <property type="entry name" value="TolB, C-terminal domain"/>
    <property type="match status" value="1"/>
</dbReference>
<feature type="binding site" evidence="35">
    <location>
        <position position="422"/>
    </location>
    <ligand>
        <name>a protein</name>
        <dbReference type="ChEBI" id="CHEBI:16541"/>
    </ligand>
    <ligandPart>
        <name>C-terminal Xaa-(2S)-2-hydroxyglycine residue</name>
        <dbReference type="ChEBI" id="CHEBI:142768"/>
    </ligandPart>
</feature>
<evidence type="ECO:0000256" key="28">
    <source>
        <dbReference type="ARBA" id="ARBA00051560"/>
    </source>
</evidence>
<comment type="catalytic activity">
    <reaction evidence="27">
        <text>N-(9Z-octadecenoyl)-(2S)-hydroxyglycine = (9Z)-octadecenamide + glyoxylate</text>
        <dbReference type="Rhea" id="RHEA:58636"/>
        <dbReference type="ChEBI" id="CHEBI:36655"/>
        <dbReference type="ChEBI" id="CHEBI:116314"/>
        <dbReference type="ChEBI" id="CHEBI:142696"/>
    </reaction>
</comment>
<evidence type="ECO:0000256" key="27">
    <source>
        <dbReference type="ARBA" id="ARBA00051186"/>
    </source>
</evidence>
<comment type="similarity">
    <text evidence="4">In the N-terminal section; belongs to the copper type II ascorbate-dependent monooxygenase family.</text>
</comment>
<dbReference type="GO" id="GO:0004598">
    <property type="term" value="F:peptidylamidoglycolate lyase activity"/>
    <property type="evidence" value="ECO:0007669"/>
    <property type="project" value="UniProtKB-EC"/>
</dbReference>
<feature type="binding site" evidence="36">
    <location>
        <position position="102"/>
    </location>
    <ligand>
        <name>Cu(2+)</name>
        <dbReference type="ChEBI" id="CHEBI:29036"/>
        <label>1</label>
        <note>catalytic</note>
    </ligand>
</feature>
<dbReference type="InterPro" id="IPR014784">
    <property type="entry name" value="Cu2_ascorb_mOase-like_C"/>
</dbReference>
<dbReference type="Gene3D" id="2.60.120.310">
    <property type="entry name" value="Copper type II, ascorbate-dependent monooxygenase, N-terminal domain"/>
    <property type="match status" value="1"/>
</dbReference>
<proteinExistence type="inferred from homology"/>
<evidence type="ECO:0000256" key="15">
    <source>
        <dbReference type="ARBA" id="ARBA00023136"/>
    </source>
</evidence>
<keyword evidence="15" id="KW-0472">Membrane</keyword>
<dbReference type="GeneID" id="103656467"/>
<keyword evidence="13 36" id="KW-0186">Copper</keyword>
<feature type="repeat" description="NHL" evidence="39">
    <location>
        <begin position="658"/>
        <end position="701"/>
    </location>
</feature>
<evidence type="ECO:0000313" key="44">
    <source>
        <dbReference type="Proteomes" id="UP000261680"/>
    </source>
</evidence>
<feature type="disulfide bond" evidence="37">
    <location>
        <begin position="591"/>
        <end position="602"/>
    </location>
</feature>
<comment type="catalytic activity">
    <reaction evidence="32">
        <text>N-(9Z-octadecenoyl)glycine + 2 L-ascorbate + O2 = N-(9Z-octadecenoyl)-(2S)-hydroxyglycine + 2 monodehydro-L-ascorbate radical + H2O</text>
        <dbReference type="Rhea" id="RHEA:58600"/>
        <dbReference type="ChEBI" id="CHEBI:15377"/>
        <dbReference type="ChEBI" id="CHEBI:15379"/>
        <dbReference type="ChEBI" id="CHEBI:38290"/>
        <dbReference type="ChEBI" id="CHEBI:59513"/>
        <dbReference type="ChEBI" id="CHEBI:133992"/>
        <dbReference type="ChEBI" id="CHEBI:142696"/>
    </reaction>
</comment>
<comment type="catalytic activity">
    <reaction evidence="33">
        <text>N-decanoyl-(2S)-hydroxyglycine = decanamide + glyoxylate</text>
        <dbReference type="Rhea" id="RHEA:58620"/>
        <dbReference type="ChEBI" id="CHEBI:36655"/>
        <dbReference type="ChEBI" id="CHEBI:38833"/>
        <dbReference type="ChEBI" id="CHEBI:142692"/>
    </reaction>
</comment>
<dbReference type="InterPro" id="IPR011042">
    <property type="entry name" value="6-blade_b-propeller_TolB-like"/>
</dbReference>
<keyword evidence="20" id="KW-0968">Cytoplasmic vesicle</keyword>
<evidence type="ECO:0000256" key="7">
    <source>
        <dbReference type="ARBA" id="ARBA00022729"/>
    </source>
</evidence>
<evidence type="ECO:0000256" key="30">
    <source>
        <dbReference type="ARBA" id="ARBA00051649"/>
    </source>
</evidence>
<comment type="catalytic activity">
    <reaction evidence="29">
        <text>N-dodecanoylglycine + 2 L-ascorbate + O2 = N-dodecanoyl-(2S)-hydroxyglycine + 2 monodehydro-L-ascorbate radical + H2O</text>
        <dbReference type="Rhea" id="RHEA:58540"/>
        <dbReference type="ChEBI" id="CHEBI:15377"/>
        <dbReference type="ChEBI" id="CHEBI:15379"/>
        <dbReference type="ChEBI" id="CHEBI:38290"/>
        <dbReference type="ChEBI" id="CHEBI:59513"/>
        <dbReference type="ChEBI" id="CHEBI:142678"/>
        <dbReference type="ChEBI" id="CHEBI:142693"/>
    </reaction>
</comment>
<keyword evidence="14 45" id="KW-0503">Monooxygenase</keyword>
<feature type="domain" description="Copper type II ascorbate-dependent monooxygenase N-terminal" evidence="42">
    <location>
        <begin position="60"/>
        <end position="171"/>
    </location>
</feature>
<evidence type="ECO:0000259" key="42">
    <source>
        <dbReference type="Pfam" id="PF01082"/>
    </source>
</evidence>
<dbReference type="Pfam" id="PF01436">
    <property type="entry name" value="NHL"/>
    <property type="match status" value="4"/>
</dbReference>
<keyword evidence="44" id="KW-1185">Reference proteome</keyword>
<dbReference type="FunFam" id="2.120.10.30:FF:000016">
    <property type="entry name" value="peptidyl-glycine alpha-amidating monooxygenase isoform X1"/>
    <property type="match status" value="1"/>
</dbReference>
<dbReference type="PRINTS" id="PR00790">
    <property type="entry name" value="PAMONOXGNASE"/>
</dbReference>
<dbReference type="SUPFAM" id="SSF101898">
    <property type="entry name" value="NHL repeat"/>
    <property type="match status" value="1"/>
</dbReference>
<dbReference type="GO" id="GO:0004504">
    <property type="term" value="F:peptidylglycine monooxygenase activity"/>
    <property type="evidence" value="ECO:0007669"/>
    <property type="project" value="UniProtKB-EC"/>
</dbReference>
<feature type="signal peptide" evidence="41">
    <location>
        <begin position="1"/>
        <end position="20"/>
    </location>
</feature>
<evidence type="ECO:0000256" key="19">
    <source>
        <dbReference type="ARBA" id="ARBA00023268"/>
    </source>
</evidence>
<keyword evidence="19" id="KW-0511">Multifunctional enzyme</keyword>
<dbReference type="FunFam" id="2.60.120.230:FF:000002">
    <property type="entry name" value="Peptidyl-glycine alpha-amidating monooxygenase B"/>
    <property type="match status" value="1"/>
</dbReference>
<feature type="binding site" evidence="36">
    <location>
        <position position="167"/>
    </location>
    <ligand>
        <name>Cu(2+)</name>
        <dbReference type="ChEBI" id="CHEBI:29036"/>
        <label>1</label>
        <note>catalytic</note>
    </ligand>
</feature>
<comment type="catalytic activity">
    <reaction evidence="31">
        <text>N-octanoyl-(2S)-hydroxyglycine = octanamide + glyoxylate</text>
        <dbReference type="Rhea" id="RHEA:58616"/>
        <dbReference type="ChEBI" id="CHEBI:36655"/>
        <dbReference type="ChEBI" id="CHEBI:142682"/>
        <dbReference type="ChEBI" id="CHEBI:142691"/>
    </reaction>
</comment>
<reference evidence="45" key="1">
    <citation type="submission" date="2025-08" db="UniProtKB">
        <authorList>
            <consortium name="RefSeq"/>
        </authorList>
    </citation>
    <scope>IDENTIFICATION</scope>
    <source>
        <tissue evidence="45">Whole blood</tissue>
    </source>
</reference>
<feature type="compositionally biased region" description="Acidic residues" evidence="40">
    <location>
        <begin position="755"/>
        <end position="768"/>
    </location>
</feature>
<evidence type="ECO:0000256" key="1">
    <source>
        <dbReference type="ARBA" id="ARBA00000686"/>
    </source>
</evidence>
<keyword evidence="18" id="KW-0456">Lyase</keyword>
<dbReference type="PROSITE" id="PS00085">
    <property type="entry name" value="CU2_MONOOXYGENASE_2"/>
    <property type="match status" value="1"/>
</dbReference>
<name>A0A8M1FAZ1_URSMA</name>
<feature type="binding site" evidence="36">
    <location>
        <position position="103"/>
    </location>
    <ligand>
        <name>Cu(2+)</name>
        <dbReference type="ChEBI" id="CHEBI:29036"/>
        <label>1</label>
        <note>catalytic</note>
    </ligand>
</feature>
<comment type="cofactor">
    <cofactor evidence="36">
        <name>Cu(2+)</name>
        <dbReference type="ChEBI" id="CHEBI:29036"/>
    </cofactor>
    <text evidence="36">Binds 2 Cu(2+) ions per subunit.</text>
</comment>
<dbReference type="CDD" id="cd14958">
    <property type="entry name" value="NHL_PAL_like"/>
    <property type="match status" value="1"/>
</dbReference>
<feature type="disulfide bond" evidence="37">
    <location>
        <begin position="109"/>
        <end position="126"/>
    </location>
</feature>
<gene>
    <name evidence="45" type="primary">PAM</name>
</gene>
<dbReference type="PROSITE" id="PS00084">
    <property type="entry name" value="CU2_MONOOXYGENASE_1"/>
    <property type="match status" value="1"/>
</dbReference>
<evidence type="ECO:0000256" key="41">
    <source>
        <dbReference type="SAM" id="SignalP"/>
    </source>
</evidence>
<feature type="repeat" description="NHL" evidence="39">
    <location>
        <begin position="509"/>
        <end position="554"/>
    </location>
</feature>
<keyword evidence="36" id="KW-0106">Calcium</keyword>
<evidence type="ECO:0000256" key="29">
    <source>
        <dbReference type="ARBA" id="ARBA00051621"/>
    </source>
</evidence>
<evidence type="ECO:0000256" key="40">
    <source>
        <dbReference type="SAM" id="MobiDB-lite"/>
    </source>
</evidence>
<dbReference type="GO" id="GO:0005576">
    <property type="term" value="C:extracellular region"/>
    <property type="evidence" value="ECO:0007669"/>
    <property type="project" value="TreeGrafter"/>
</dbReference>
<evidence type="ECO:0000256" key="5">
    <source>
        <dbReference type="ARBA" id="ARBA00022692"/>
    </source>
</evidence>
<dbReference type="InterPro" id="IPR000323">
    <property type="entry name" value="Cu2_ascorb_mOase_N"/>
</dbReference>
<feature type="binding site" evidence="35">
    <location>
        <position position="543"/>
    </location>
    <ligand>
        <name>a protein</name>
        <dbReference type="ChEBI" id="CHEBI:16541"/>
    </ligand>
    <ligandPart>
        <name>C-terminal Xaa-(2S)-2-hydroxyglycine residue</name>
        <dbReference type="ChEBI" id="CHEBI:142768"/>
    </ligandPart>
</feature>
<dbReference type="GO" id="GO:0001519">
    <property type="term" value="P:peptide amidation"/>
    <property type="evidence" value="ECO:0007669"/>
    <property type="project" value="UniProtKB-ARBA"/>
</dbReference>
<feature type="disulfide bond" evidence="37">
    <location>
        <begin position="42"/>
        <end position="181"/>
    </location>
</feature>
<feature type="binding site" evidence="36">
    <location>
        <position position="239"/>
    </location>
    <ligand>
        <name>Cu(2+)</name>
        <dbReference type="ChEBI" id="CHEBI:29036"/>
        <label>1</label>
        <note>catalytic</note>
    </ligand>
</feature>
<dbReference type="FunFam" id="2.60.120.310:FF:000001">
    <property type="entry name" value="peptidyl-glycine alpha-amidating monooxygenase isoform X1"/>
    <property type="match status" value="1"/>
</dbReference>
<dbReference type="PROSITE" id="PS51125">
    <property type="entry name" value="NHL"/>
    <property type="match status" value="4"/>
</dbReference>
<comment type="catalytic activity">
    <reaction evidence="26">
        <text>N-dodecanoyl-(2S)-hydroxyglycine = dodecanamide + glyoxylate</text>
        <dbReference type="Rhea" id="RHEA:58624"/>
        <dbReference type="ChEBI" id="CHEBI:34726"/>
        <dbReference type="ChEBI" id="CHEBI:36655"/>
        <dbReference type="ChEBI" id="CHEBI:142693"/>
    </reaction>
</comment>
<evidence type="ECO:0000256" key="2">
    <source>
        <dbReference type="ARBA" id="ARBA00004160"/>
    </source>
</evidence>
<feature type="binding site" evidence="36">
    <location>
        <position position="309"/>
    </location>
    <ligand>
        <name>Cu(2+)</name>
        <dbReference type="ChEBI" id="CHEBI:29036"/>
        <label>1</label>
        <note>catalytic</note>
    </ligand>
</feature>
<feature type="binding site" evidence="36">
    <location>
        <position position="676"/>
    </location>
    <ligand>
        <name>Ca(2+)</name>
        <dbReference type="ChEBI" id="CHEBI:29108"/>
        <note>structural</note>
    </ligand>
</feature>
<dbReference type="Gene3D" id="2.60.120.230">
    <property type="match status" value="1"/>
</dbReference>
<feature type="repeat" description="NHL" evidence="39">
    <location>
        <begin position="459"/>
        <end position="500"/>
    </location>
</feature>
<evidence type="ECO:0000313" key="45">
    <source>
        <dbReference type="RefSeq" id="XP_040477969.1"/>
    </source>
</evidence>
<feature type="binding site" evidence="36">
    <location>
        <position position="409"/>
    </location>
    <ligand>
        <name>Ca(2+)</name>
        <dbReference type="ChEBI" id="CHEBI:29108"/>
        <note>structural</note>
    </ligand>
</feature>
<accession>A0A8M1FAZ1</accession>
<evidence type="ECO:0000256" key="11">
    <source>
        <dbReference type="ARBA" id="ARBA00022989"/>
    </source>
</evidence>
<feature type="binding site" evidence="36">
    <location>
        <position position="579"/>
    </location>
    <ligand>
        <name>Zn(2+)</name>
        <dbReference type="ChEBI" id="CHEBI:29105"/>
        <note>catalytic</note>
    </ligand>
</feature>
<keyword evidence="16 37" id="KW-1015">Disulfide bond</keyword>
<evidence type="ECO:0000256" key="18">
    <source>
        <dbReference type="ARBA" id="ARBA00023239"/>
    </source>
</evidence>
<comment type="catalytic activity">
    <reaction evidence="24">
        <text>N-(9Z,12Z,15Z)-octadecatrienoylglycine + 2 L-ascorbate + O2 = N-(9Z,12Z,15Z)-octadecatrienoyl-(2S)-hydroxyglycine + 2 monodehydro-L-ascorbate radical + H2O</text>
        <dbReference type="Rhea" id="RHEA:58548"/>
        <dbReference type="ChEBI" id="CHEBI:15377"/>
        <dbReference type="ChEBI" id="CHEBI:15379"/>
        <dbReference type="ChEBI" id="CHEBI:38290"/>
        <dbReference type="ChEBI" id="CHEBI:59513"/>
        <dbReference type="ChEBI" id="CHEBI:142679"/>
        <dbReference type="ChEBI" id="CHEBI:142697"/>
    </reaction>
</comment>